<gene>
    <name evidence="1" type="ORF">HD593_008562</name>
</gene>
<sequence length="60" mass="6314">MWAALDLPHRVSRVAVCGTRTRLVGRLGGVTCPVLVLGDPPGRDAEKLAAFLPPAPAPDR</sequence>
<accession>A0A7X0P1X3</accession>
<name>A0A7X0P1X3_9ACTN</name>
<dbReference type="EMBL" id="JACHMI010000001">
    <property type="protein sequence ID" value="MBB6553767.1"/>
    <property type="molecule type" value="Genomic_DNA"/>
</dbReference>
<dbReference type="Proteomes" id="UP000565579">
    <property type="component" value="Unassembled WGS sequence"/>
</dbReference>
<proteinExistence type="predicted"/>
<reference evidence="1 2" key="1">
    <citation type="submission" date="2020-08" db="EMBL/GenBank/DDBJ databases">
        <title>Sequencing the genomes of 1000 actinobacteria strains.</title>
        <authorList>
            <person name="Klenk H.-P."/>
        </authorList>
    </citation>
    <scope>NUCLEOTIDE SEQUENCE [LARGE SCALE GENOMIC DNA]</scope>
    <source>
        <strain evidence="1 2">DSM 43768</strain>
    </source>
</reference>
<protein>
    <submittedName>
        <fullName evidence="1">Uncharacterized protein</fullName>
    </submittedName>
</protein>
<comment type="caution">
    <text evidence="1">The sequence shown here is derived from an EMBL/GenBank/DDBJ whole genome shotgun (WGS) entry which is preliminary data.</text>
</comment>
<dbReference type="RefSeq" id="WP_185108145.1">
    <property type="nucleotide sequence ID" value="NZ_BAAAXY010000257.1"/>
</dbReference>
<organism evidence="1 2">
    <name type="scientific">Nonomuraea rubra</name>
    <dbReference type="NCBI Taxonomy" id="46180"/>
    <lineage>
        <taxon>Bacteria</taxon>
        <taxon>Bacillati</taxon>
        <taxon>Actinomycetota</taxon>
        <taxon>Actinomycetes</taxon>
        <taxon>Streptosporangiales</taxon>
        <taxon>Streptosporangiaceae</taxon>
        <taxon>Nonomuraea</taxon>
    </lineage>
</organism>
<keyword evidence="2" id="KW-1185">Reference proteome</keyword>
<dbReference type="AlphaFoldDB" id="A0A7X0P1X3"/>
<evidence type="ECO:0000313" key="2">
    <source>
        <dbReference type="Proteomes" id="UP000565579"/>
    </source>
</evidence>
<evidence type="ECO:0000313" key="1">
    <source>
        <dbReference type="EMBL" id="MBB6553767.1"/>
    </source>
</evidence>